<sequence>LQILGALFLLPHFSELLPSDEIHTSKIKSLSWNLTNFQIWWVPLDLTIAIIYNKHHIFVLFSKGARRTLIVTWYNRTLNRLCIELDQYQGLKMCKADSIVYTGFVERGRIFKFLHSLNSKYGPTQV</sequence>
<name>A0A371FRW9_MUCPR</name>
<evidence type="ECO:0000313" key="1">
    <source>
        <dbReference type="EMBL" id="RDX81067.1"/>
    </source>
</evidence>
<comment type="caution">
    <text evidence="1">The sequence shown here is derived from an EMBL/GenBank/DDBJ whole genome shotgun (WGS) entry which is preliminary data.</text>
</comment>
<gene>
    <name evidence="1" type="ORF">CR513_38304</name>
</gene>
<keyword evidence="2" id="KW-1185">Reference proteome</keyword>
<dbReference type="Proteomes" id="UP000257109">
    <property type="component" value="Unassembled WGS sequence"/>
</dbReference>
<dbReference type="EMBL" id="QJKJ01008022">
    <property type="protein sequence ID" value="RDX81067.1"/>
    <property type="molecule type" value="Genomic_DNA"/>
</dbReference>
<proteinExistence type="predicted"/>
<evidence type="ECO:0000313" key="2">
    <source>
        <dbReference type="Proteomes" id="UP000257109"/>
    </source>
</evidence>
<accession>A0A371FRW9</accession>
<protein>
    <submittedName>
        <fullName evidence="1">Uncharacterized protein</fullName>
    </submittedName>
</protein>
<feature type="non-terminal residue" evidence="1">
    <location>
        <position position="1"/>
    </location>
</feature>
<dbReference type="AlphaFoldDB" id="A0A371FRW9"/>
<organism evidence="1 2">
    <name type="scientific">Mucuna pruriens</name>
    <name type="common">Velvet bean</name>
    <name type="synonym">Dolichos pruriens</name>
    <dbReference type="NCBI Taxonomy" id="157652"/>
    <lineage>
        <taxon>Eukaryota</taxon>
        <taxon>Viridiplantae</taxon>
        <taxon>Streptophyta</taxon>
        <taxon>Embryophyta</taxon>
        <taxon>Tracheophyta</taxon>
        <taxon>Spermatophyta</taxon>
        <taxon>Magnoliopsida</taxon>
        <taxon>eudicotyledons</taxon>
        <taxon>Gunneridae</taxon>
        <taxon>Pentapetalae</taxon>
        <taxon>rosids</taxon>
        <taxon>fabids</taxon>
        <taxon>Fabales</taxon>
        <taxon>Fabaceae</taxon>
        <taxon>Papilionoideae</taxon>
        <taxon>50 kb inversion clade</taxon>
        <taxon>NPAAA clade</taxon>
        <taxon>indigoferoid/millettioid clade</taxon>
        <taxon>Phaseoleae</taxon>
        <taxon>Mucuna</taxon>
    </lineage>
</organism>
<reference evidence="1" key="1">
    <citation type="submission" date="2018-05" db="EMBL/GenBank/DDBJ databases">
        <title>Draft genome of Mucuna pruriens seed.</title>
        <authorList>
            <person name="Nnadi N.E."/>
            <person name="Vos R."/>
            <person name="Hasami M.H."/>
            <person name="Devisetty U.K."/>
            <person name="Aguiy J.C."/>
        </authorList>
    </citation>
    <scope>NUCLEOTIDE SEQUENCE [LARGE SCALE GENOMIC DNA]</scope>
    <source>
        <strain evidence="1">JCA_2017</strain>
    </source>
</reference>